<gene>
    <name evidence="1" type="ORF">CEXT_512071</name>
</gene>
<dbReference type="Proteomes" id="UP001054945">
    <property type="component" value="Unassembled WGS sequence"/>
</dbReference>
<reference evidence="1 2" key="1">
    <citation type="submission" date="2021-06" db="EMBL/GenBank/DDBJ databases">
        <title>Caerostris extrusa draft genome.</title>
        <authorList>
            <person name="Kono N."/>
            <person name="Arakawa K."/>
        </authorList>
    </citation>
    <scope>NUCLEOTIDE SEQUENCE [LARGE SCALE GENOMIC DNA]</scope>
</reference>
<comment type="caution">
    <text evidence="1">The sequence shown here is derived from an EMBL/GenBank/DDBJ whole genome shotgun (WGS) entry which is preliminary data.</text>
</comment>
<dbReference type="EMBL" id="BPLR01017408">
    <property type="protein sequence ID" value="GIY91380.1"/>
    <property type="molecule type" value="Genomic_DNA"/>
</dbReference>
<evidence type="ECO:0000313" key="1">
    <source>
        <dbReference type="EMBL" id="GIY91380.1"/>
    </source>
</evidence>
<proteinExistence type="predicted"/>
<name>A0AAV4XBM4_CAEEX</name>
<accession>A0AAV4XBM4</accession>
<dbReference type="AlphaFoldDB" id="A0AAV4XBM4"/>
<sequence>MVWRERECATDIFPGQYSDNEREATSESAGVKVRGPFVKQVAKPTREIIFDCFIDEANSFGIPVVVESPLRLCLWSGLTSGRDACCFLHCFGSDFFLFFLTLRDFFAPSHVRCLNIVGLGFMTYLRAGARDAIVQHGNCKGLSGESTPEDGVALWYAVVSEPAARERAAANRITNNLFSVLARVADAQPRGE</sequence>
<protein>
    <submittedName>
        <fullName evidence="1">Uncharacterized protein</fullName>
    </submittedName>
</protein>
<evidence type="ECO:0000313" key="2">
    <source>
        <dbReference type="Proteomes" id="UP001054945"/>
    </source>
</evidence>
<keyword evidence="2" id="KW-1185">Reference proteome</keyword>
<organism evidence="1 2">
    <name type="scientific">Caerostris extrusa</name>
    <name type="common">Bark spider</name>
    <name type="synonym">Caerostris bankana</name>
    <dbReference type="NCBI Taxonomy" id="172846"/>
    <lineage>
        <taxon>Eukaryota</taxon>
        <taxon>Metazoa</taxon>
        <taxon>Ecdysozoa</taxon>
        <taxon>Arthropoda</taxon>
        <taxon>Chelicerata</taxon>
        <taxon>Arachnida</taxon>
        <taxon>Araneae</taxon>
        <taxon>Araneomorphae</taxon>
        <taxon>Entelegynae</taxon>
        <taxon>Araneoidea</taxon>
        <taxon>Araneidae</taxon>
        <taxon>Caerostris</taxon>
    </lineage>
</organism>